<keyword evidence="6" id="KW-1185">Reference proteome</keyword>
<dbReference type="PANTHER" id="PTHR43408">
    <property type="entry name" value="FMN REDUCTASE (NADPH)"/>
    <property type="match status" value="1"/>
</dbReference>
<protein>
    <submittedName>
        <fullName evidence="5">FMN reductase (NADPH)</fullName>
        <ecNumber evidence="5">1.5.1.38</ecNumber>
    </submittedName>
</protein>
<feature type="domain" description="NADPH-dependent FMN reductase-like" evidence="4">
    <location>
        <begin position="3"/>
        <end position="140"/>
    </location>
</feature>
<sequence length="176" mass="19346">MPTITIVAGGNSIHSRLTGVLNYAKELLEKENINPTTIQVHQLPSEALIKAEFNNEKITEANQLIENSDGVIFLTPVYKAAYSGILKTYIDLLPQKALKDKAVLPLVLGGTYGHLLVIDYVLKPVLINLGASNINSGVYIQDTQVTKNEDHSYSLADETKARLNDALTQFIKSIVR</sequence>
<evidence type="ECO:0000256" key="3">
    <source>
        <dbReference type="ARBA" id="ARBA00023002"/>
    </source>
</evidence>
<dbReference type="InterPro" id="IPR051814">
    <property type="entry name" value="NAD(P)H-dep_FMN_reductase"/>
</dbReference>
<dbReference type="SUPFAM" id="SSF52218">
    <property type="entry name" value="Flavoproteins"/>
    <property type="match status" value="1"/>
</dbReference>
<dbReference type="PANTHER" id="PTHR43408:SF1">
    <property type="entry name" value="FMN REDUCTASE (NADPH)"/>
    <property type="match status" value="1"/>
</dbReference>
<proteinExistence type="predicted"/>
<evidence type="ECO:0000313" key="5">
    <source>
        <dbReference type="EMBL" id="RVT62447.1"/>
    </source>
</evidence>
<evidence type="ECO:0000256" key="2">
    <source>
        <dbReference type="ARBA" id="ARBA00022643"/>
    </source>
</evidence>
<dbReference type="Pfam" id="PF03358">
    <property type="entry name" value="FMN_red"/>
    <property type="match status" value="1"/>
</dbReference>
<dbReference type="NCBIfam" id="TIGR03567">
    <property type="entry name" value="FMN_reduc_SsuE"/>
    <property type="match status" value="1"/>
</dbReference>
<accession>A0A437KAF9</accession>
<organism evidence="5 6">
    <name type="scientific">Niallia taxi</name>
    <dbReference type="NCBI Taxonomy" id="2499688"/>
    <lineage>
        <taxon>Bacteria</taxon>
        <taxon>Bacillati</taxon>
        <taxon>Bacillota</taxon>
        <taxon>Bacilli</taxon>
        <taxon>Bacillales</taxon>
        <taxon>Bacillaceae</taxon>
        <taxon>Niallia</taxon>
    </lineage>
</organism>
<dbReference type="RefSeq" id="WP_127738398.1">
    <property type="nucleotide sequence ID" value="NZ_JARMUY010000025.1"/>
</dbReference>
<keyword evidence="2" id="KW-0288">FMN</keyword>
<dbReference type="GO" id="GO:0046306">
    <property type="term" value="P:alkanesulfonate catabolic process"/>
    <property type="evidence" value="ECO:0007669"/>
    <property type="project" value="InterPro"/>
</dbReference>
<dbReference type="Gene3D" id="3.40.50.360">
    <property type="match status" value="1"/>
</dbReference>
<name>A0A437KAF9_9BACI</name>
<reference evidence="5 6" key="1">
    <citation type="submission" date="2019-01" db="EMBL/GenBank/DDBJ databases">
        <title>Bacillus sp. M5HDSG1-1, whole genome shotgun sequence.</title>
        <authorList>
            <person name="Tuo L."/>
        </authorList>
    </citation>
    <scope>NUCLEOTIDE SEQUENCE [LARGE SCALE GENOMIC DNA]</scope>
    <source>
        <strain evidence="5 6">M5HDSG1-1</strain>
    </source>
</reference>
<evidence type="ECO:0000256" key="1">
    <source>
        <dbReference type="ARBA" id="ARBA00022630"/>
    </source>
</evidence>
<dbReference type="InterPro" id="IPR005025">
    <property type="entry name" value="FMN_Rdtase-like_dom"/>
</dbReference>
<dbReference type="GO" id="GO:0052873">
    <property type="term" value="F:FMN reductase (NADPH) activity"/>
    <property type="evidence" value="ECO:0007669"/>
    <property type="project" value="UniProtKB-EC"/>
</dbReference>
<evidence type="ECO:0000313" key="6">
    <source>
        <dbReference type="Proteomes" id="UP000288024"/>
    </source>
</evidence>
<comment type="caution">
    <text evidence="5">The sequence shown here is derived from an EMBL/GenBank/DDBJ whole genome shotgun (WGS) entry which is preliminary data.</text>
</comment>
<dbReference type="InterPro" id="IPR020048">
    <property type="entry name" value="NADPH-dep_FMN_reduc_SsuE"/>
</dbReference>
<dbReference type="EMBL" id="RZTZ01000004">
    <property type="protein sequence ID" value="RVT62447.1"/>
    <property type="molecule type" value="Genomic_DNA"/>
</dbReference>
<gene>
    <name evidence="5" type="primary">ssuE</name>
    <name evidence="5" type="ORF">EM808_11665</name>
</gene>
<dbReference type="InterPro" id="IPR029039">
    <property type="entry name" value="Flavoprotein-like_sf"/>
</dbReference>
<keyword evidence="3 5" id="KW-0560">Oxidoreductase</keyword>
<dbReference type="EC" id="1.5.1.38" evidence="5"/>
<dbReference type="AlphaFoldDB" id="A0A437KAF9"/>
<evidence type="ECO:0000259" key="4">
    <source>
        <dbReference type="Pfam" id="PF03358"/>
    </source>
</evidence>
<dbReference type="Proteomes" id="UP000288024">
    <property type="component" value="Unassembled WGS sequence"/>
</dbReference>
<keyword evidence="1" id="KW-0285">Flavoprotein</keyword>